<gene>
    <name evidence="1" type="ORF">METZ01_LOCUS212989</name>
</gene>
<feature type="non-terminal residue" evidence="1">
    <location>
        <position position="26"/>
    </location>
</feature>
<evidence type="ECO:0000313" key="1">
    <source>
        <dbReference type="EMBL" id="SVB60135.1"/>
    </source>
</evidence>
<proteinExistence type="predicted"/>
<dbReference type="AlphaFoldDB" id="A0A382FBS0"/>
<dbReference type="EMBL" id="UINC01048963">
    <property type="protein sequence ID" value="SVB60135.1"/>
    <property type="molecule type" value="Genomic_DNA"/>
</dbReference>
<name>A0A382FBS0_9ZZZZ</name>
<accession>A0A382FBS0</accession>
<reference evidence="1" key="1">
    <citation type="submission" date="2018-05" db="EMBL/GenBank/DDBJ databases">
        <authorList>
            <person name="Lanie J.A."/>
            <person name="Ng W.-L."/>
            <person name="Kazmierczak K.M."/>
            <person name="Andrzejewski T.M."/>
            <person name="Davidsen T.M."/>
            <person name="Wayne K.J."/>
            <person name="Tettelin H."/>
            <person name="Glass J.I."/>
            <person name="Rusch D."/>
            <person name="Podicherti R."/>
            <person name="Tsui H.-C.T."/>
            <person name="Winkler M.E."/>
        </authorList>
    </citation>
    <scope>NUCLEOTIDE SEQUENCE</scope>
</reference>
<organism evidence="1">
    <name type="scientific">marine metagenome</name>
    <dbReference type="NCBI Taxonomy" id="408172"/>
    <lineage>
        <taxon>unclassified sequences</taxon>
        <taxon>metagenomes</taxon>
        <taxon>ecological metagenomes</taxon>
    </lineage>
</organism>
<protein>
    <submittedName>
        <fullName evidence="1">Uncharacterized protein</fullName>
    </submittedName>
</protein>
<sequence>MRKKFLSLFALLAASLNGAEVEFRLV</sequence>